<keyword evidence="2" id="KW-1185">Reference proteome</keyword>
<protein>
    <recommendedName>
        <fullName evidence="3">PH domain-containing protein</fullName>
    </recommendedName>
</protein>
<evidence type="ECO:0008006" key="3">
    <source>
        <dbReference type="Google" id="ProtNLM"/>
    </source>
</evidence>
<dbReference type="EMBL" id="CASHTH010003974">
    <property type="protein sequence ID" value="CAI8051964.1"/>
    <property type="molecule type" value="Genomic_DNA"/>
</dbReference>
<evidence type="ECO:0000313" key="2">
    <source>
        <dbReference type="Proteomes" id="UP001174909"/>
    </source>
</evidence>
<proteinExistence type="predicted"/>
<comment type="caution">
    <text evidence="1">The sequence shown here is derived from an EMBL/GenBank/DDBJ whole genome shotgun (WGS) entry which is preliminary data.</text>
</comment>
<organism evidence="1 2">
    <name type="scientific">Geodia barretti</name>
    <name type="common">Barrett's horny sponge</name>
    <dbReference type="NCBI Taxonomy" id="519541"/>
    <lineage>
        <taxon>Eukaryota</taxon>
        <taxon>Metazoa</taxon>
        <taxon>Porifera</taxon>
        <taxon>Demospongiae</taxon>
        <taxon>Heteroscleromorpha</taxon>
        <taxon>Tetractinellida</taxon>
        <taxon>Astrophorina</taxon>
        <taxon>Geodiidae</taxon>
        <taxon>Geodia</taxon>
    </lineage>
</organism>
<dbReference type="Proteomes" id="UP001174909">
    <property type="component" value="Unassembled WGS sequence"/>
</dbReference>
<sequence length="272" mass="29605">MGSEELRQNVFSSILMSTKLKSSQVSLTYPSCSFCCGGGSGAKGSPKRKSLLCQLSLYVNPSESFMVWGKKQDEPKGMLWLRSCCVRRGQEAGTVELISRGCRGRCSYTIKLSTSSVADEWYRSLRAESRRAPTVADDVPTDEEDDRMSATLEAILTEMTPSATSERLQVDEEGDIVDAGNGGYPQLLEPPPAAVLVSPAPSRKAKTKKHAKKVKSSPVLCNPLQGLVSRKTSCPVSVAYSASIYPLDVTSEANTPTLPELEMTRWSWPQAL</sequence>
<dbReference type="AlphaFoldDB" id="A0AA35TQL6"/>
<evidence type="ECO:0000313" key="1">
    <source>
        <dbReference type="EMBL" id="CAI8051964.1"/>
    </source>
</evidence>
<accession>A0AA35TQL6</accession>
<reference evidence="1" key="1">
    <citation type="submission" date="2023-03" db="EMBL/GenBank/DDBJ databases">
        <authorList>
            <person name="Steffen K."/>
            <person name="Cardenas P."/>
        </authorList>
    </citation>
    <scope>NUCLEOTIDE SEQUENCE</scope>
</reference>
<gene>
    <name evidence="1" type="ORF">GBAR_LOCUS28424</name>
</gene>
<name>A0AA35TQL6_GEOBA</name>